<dbReference type="InterPro" id="IPR007029">
    <property type="entry name" value="YHS_dom"/>
</dbReference>
<evidence type="ECO:0000259" key="1">
    <source>
        <dbReference type="SMART" id="SM00746"/>
    </source>
</evidence>
<dbReference type="GO" id="GO:0016491">
    <property type="term" value="F:oxidoreductase activity"/>
    <property type="evidence" value="ECO:0007669"/>
    <property type="project" value="InterPro"/>
</dbReference>
<name>A0A0G0JGJ4_9BACT</name>
<evidence type="ECO:0000313" key="3">
    <source>
        <dbReference type="Proteomes" id="UP000034849"/>
    </source>
</evidence>
<reference evidence="2 3" key="1">
    <citation type="journal article" date="2015" name="Nature">
        <title>rRNA introns, odd ribosomes, and small enigmatic genomes across a large radiation of phyla.</title>
        <authorList>
            <person name="Brown C.T."/>
            <person name="Hug L.A."/>
            <person name="Thomas B.C."/>
            <person name="Sharon I."/>
            <person name="Castelle C.J."/>
            <person name="Singh A."/>
            <person name="Wilkins M.J."/>
            <person name="Williams K.H."/>
            <person name="Banfield J.F."/>
        </authorList>
    </citation>
    <scope>NUCLEOTIDE SEQUENCE [LARGE SCALE GENOMIC DNA]</scope>
</reference>
<gene>
    <name evidence="2" type="ORF">US42_C0012G0012</name>
</gene>
<dbReference type="InterPro" id="IPR009078">
    <property type="entry name" value="Ferritin-like_SF"/>
</dbReference>
<organism evidence="2 3">
    <name type="scientific">Candidatus Magasanikbacteria bacterium GW2011_GWC2_37_14</name>
    <dbReference type="NCBI Taxonomy" id="1619046"/>
    <lineage>
        <taxon>Bacteria</taxon>
        <taxon>Candidatus Magasanikiibacteriota</taxon>
    </lineage>
</organism>
<accession>A0A0G0JGJ4</accession>
<dbReference type="Gene3D" id="1.10.620.20">
    <property type="entry name" value="Ribonucleotide Reductase, subunit A"/>
    <property type="match status" value="1"/>
</dbReference>
<proteinExistence type="predicted"/>
<dbReference type="STRING" id="1619046.US42_C0012G0012"/>
<comment type="caution">
    <text evidence="2">The sequence shown here is derived from an EMBL/GenBank/DDBJ whole genome shotgun (WGS) entry which is preliminary data.</text>
</comment>
<dbReference type="InterPro" id="IPR011017">
    <property type="entry name" value="TRASH_dom"/>
</dbReference>
<dbReference type="InterPro" id="IPR012348">
    <property type="entry name" value="RNR-like"/>
</dbReference>
<feature type="domain" description="TRASH" evidence="1">
    <location>
        <begin position="27"/>
        <end position="63"/>
    </location>
</feature>
<dbReference type="SMART" id="SM00746">
    <property type="entry name" value="TRASH"/>
    <property type="match status" value="1"/>
</dbReference>
<evidence type="ECO:0000313" key="2">
    <source>
        <dbReference type="EMBL" id="KKQ27241.1"/>
    </source>
</evidence>
<sequence length="68" mass="8089">MKNKFKTLLRKIRRMGFKIKEEPEIDDPVCGMEIADDFTSSEYKGVKYYFCSENCKMDFESNPSKYLD</sequence>
<dbReference type="AlphaFoldDB" id="A0A0G0JGJ4"/>
<dbReference type="EMBL" id="LBSX01000012">
    <property type="protein sequence ID" value="KKQ27241.1"/>
    <property type="molecule type" value="Genomic_DNA"/>
</dbReference>
<dbReference type="Proteomes" id="UP000034849">
    <property type="component" value="Unassembled WGS sequence"/>
</dbReference>
<dbReference type="Pfam" id="PF04945">
    <property type="entry name" value="YHS"/>
    <property type="match status" value="1"/>
</dbReference>
<dbReference type="SUPFAM" id="SSF47240">
    <property type="entry name" value="Ferritin-like"/>
    <property type="match status" value="1"/>
</dbReference>
<protein>
    <submittedName>
        <fullName evidence="2">Copper-transporting P-type ATPase</fullName>
    </submittedName>
</protein>